<proteinExistence type="predicted"/>
<dbReference type="InParanoid" id="A0A165C0U0"/>
<sequence>MASAAAANSANKEPQPQPTRPKSPPLIVNINEPEEIDLESDSYDEVLGDQEIIPAPSSPTPTEIEERPPEQKAIVEEIKALGIKVRDFAYEPSFLSRRVPELWRQPLHTLALHDKYIRAGPGRAAPFRLPGKMLWRLLHSGLVRIEEARRNWSDEDWKAVEEYQNRPGGPYPYRMLRVRRPKAALLAQLRSKLYPQKGDISEEKIYVPPDEVGVDDEETLREAEFAGRDSPEDRRTTKRIRMERGENEDREPWTPTIFRRAGPPQGATLALDKPAHSRGPTAPPTT</sequence>
<name>A0A165C0U0_9APHY</name>
<dbReference type="RefSeq" id="XP_040759736.1">
    <property type="nucleotide sequence ID" value="XM_040902485.1"/>
</dbReference>
<feature type="region of interest" description="Disordered" evidence="1">
    <location>
        <begin position="1"/>
        <end position="28"/>
    </location>
</feature>
<feature type="compositionally biased region" description="Pro residues" evidence="1">
    <location>
        <begin position="15"/>
        <end position="24"/>
    </location>
</feature>
<accession>A0A165C0U0</accession>
<keyword evidence="3" id="KW-1185">Reference proteome</keyword>
<feature type="compositionally biased region" description="Low complexity" evidence="1">
    <location>
        <begin position="1"/>
        <end position="11"/>
    </location>
</feature>
<evidence type="ECO:0000256" key="1">
    <source>
        <dbReference type="SAM" id="MobiDB-lite"/>
    </source>
</evidence>
<dbReference type="AlphaFoldDB" id="A0A165C0U0"/>
<feature type="compositionally biased region" description="Basic and acidic residues" evidence="1">
    <location>
        <begin position="223"/>
        <end position="252"/>
    </location>
</feature>
<organism evidence="2 3">
    <name type="scientific">Laetiporus sulphureus 93-53</name>
    <dbReference type="NCBI Taxonomy" id="1314785"/>
    <lineage>
        <taxon>Eukaryota</taxon>
        <taxon>Fungi</taxon>
        <taxon>Dikarya</taxon>
        <taxon>Basidiomycota</taxon>
        <taxon>Agaricomycotina</taxon>
        <taxon>Agaricomycetes</taxon>
        <taxon>Polyporales</taxon>
        <taxon>Laetiporus</taxon>
    </lineage>
</organism>
<dbReference type="OrthoDB" id="3244491at2759"/>
<feature type="region of interest" description="Disordered" evidence="1">
    <location>
        <begin position="223"/>
        <end position="286"/>
    </location>
</feature>
<dbReference type="Proteomes" id="UP000076871">
    <property type="component" value="Unassembled WGS sequence"/>
</dbReference>
<evidence type="ECO:0000313" key="2">
    <source>
        <dbReference type="EMBL" id="KZT01996.1"/>
    </source>
</evidence>
<reference evidence="2 3" key="1">
    <citation type="journal article" date="2016" name="Mol. Biol. Evol.">
        <title>Comparative Genomics of Early-Diverging Mushroom-Forming Fungi Provides Insights into the Origins of Lignocellulose Decay Capabilities.</title>
        <authorList>
            <person name="Nagy L.G."/>
            <person name="Riley R."/>
            <person name="Tritt A."/>
            <person name="Adam C."/>
            <person name="Daum C."/>
            <person name="Floudas D."/>
            <person name="Sun H."/>
            <person name="Yadav J.S."/>
            <person name="Pangilinan J."/>
            <person name="Larsson K.H."/>
            <person name="Matsuura K."/>
            <person name="Barry K."/>
            <person name="Labutti K."/>
            <person name="Kuo R."/>
            <person name="Ohm R.A."/>
            <person name="Bhattacharya S.S."/>
            <person name="Shirouzu T."/>
            <person name="Yoshinaga Y."/>
            <person name="Martin F.M."/>
            <person name="Grigoriev I.V."/>
            <person name="Hibbett D.S."/>
        </authorList>
    </citation>
    <scope>NUCLEOTIDE SEQUENCE [LARGE SCALE GENOMIC DNA]</scope>
    <source>
        <strain evidence="2 3">93-53</strain>
    </source>
</reference>
<protein>
    <submittedName>
        <fullName evidence="2">Uncharacterized protein</fullName>
    </submittedName>
</protein>
<dbReference type="GeneID" id="63819516"/>
<evidence type="ECO:0000313" key="3">
    <source>
        <dbReference type="Proteomes" id="UP000076871"/>
    </source>
</evidence>
<dbReference type="EMBL" id="KV427657">
    <property type="protein sequence ID" value="KZT01996.1"/>
    <property type="molecule type" value="Genomic_DNA"/>
</dbReference>
<gene>
    <name evidence="2" type="ORF">LAESUDRAFT_444991</name>
</gene>